<reference evidence="1" key="1">
    <citation type="submission" date="2011-02" db="EMBL/GenBank/DDBJ databases">
        <title>The genome of the leaf-cutting ant Acromyrmex echinatior suggests key adaptations to social evolution and fungus farming.</title>
        <authorList>
            <person name="Nygaard S."/>
            <person name="Zhang G."/>
        </authorList>
    </citation>
    <scope>NUCLEOTIDE SEQUENCE</scope>
</reference>
<name>F4WCW2_ACREC</name>
<protein>
    <submittedName>
        <fullName evidence="1">Uncharacterized protein</fullName>
    </submittedName>
</protein>
<dbReference type="EMBL" id="GL888074">
    <property type="protein sequence ID" value="EGI67943.1"/>
    <property type="molecule type" value="Genomic_DNA"/>
</dbReference>
<proteinExistence type="predicted"/>
<organism evidence="2">
    <name type="scientific">Acromyrmex echinatior</name>
    <name type="common">Panamanian leafcutter ant</name>
    <name type="synonym">Acromyrmex octospinosus echinatior</name>
    <dbReference type="NCBI Taxonomy" id="103372"/>
    <lineage>
        <taxon>Eukaryota</taxon>
        <taxon>Metazoa</taxon>
        <taxon>Ecdysozoa</taxon>
        <taxon>Arthropoda</taxon>
        <taxon>Hexapoda</taxon>
        <taxon>Insecta</taxon>
        <taxon>Pterygota</taxon>
        <taxon>Neoptera</taxon>
        <taxon>Endopterygota</taxon>
        <taxon>Hymenoptera</taxon>
        <taxon>Apocrita</taxon>
        <taxon>Aculeata</taxon>
        <taxon>Formicoidea</taxon>
        <taxon>Formicidae</taxon>
        <taxon>Myrmicinae</taxon>
        <taxon>Acromyrmex</taxon>
    </lineage>
</organism>
<evidence type="ECO:0000313" key="2">
    <source>
        <dbReference type="Proteomes" id="UP000007755"/>
    </source>
</evidence>
<dbReference type="AlphaFoldDB" id="F4WCW2"/>
<evidence type="ECO:0000313" key="1">
    <source>
        <dbReference type="EMBL" id="EGI67943.1"/>
    </source>
</evidence>
<keyword evidence="2" id="KW-1185">Reference proteome</keyword>
<sequence length="142" mass="15955">MGPCGFALPGVVTEHRVTISRGRTKLIDVMSHKTELNVNTRELRDSPGKGVVQCPGKCRGPADAFPLFPLRGDAVEIDEFARQGCSRSAQRQSRPCWYMRNGVLILRISDARTSIPVVQRLYTMSFLLDVLPAFRERNNPRE</sequence>
<dbReference type="Proteomes" id="UP000007755">
    <property type="component" value="Unassembled WGS sequence"/>
</dbReference>
<gene>
    <name evidence="1" type="ORF">G5I_03395</name>
</gene>
<accession>F4WCW2</accession>
<dbReference type="InParanoid" id="F4WCW2"/>